<feature type="region of interest" description="Disordered" evidence="1">
    <location>
        <begin position="807"/>
        <end position="828"/>
    </location>
</feature>
<evidence type="ECO:0000313" key="4">
    <source>
        <dbReference type="Proteomes" id="UP000324897"/>
    </source>
</evidence>
<dbReference type="SUPFAM" id="SSF54236">
    <property type="entry name" value="Ubiquitin-like"/>
    <property type="match status" value="1"/>
</dbReference>
<dbReference type="SMART" id="SM00213">
    <property type="entry name" value="UBQ"/>
    <property type="match status" value="1"/>
</dbReference>
<comment type="caution">
    <text evidence="3">The sequence shown here is derived from an EMBL/GenBank/DDBJ whole genome shotgun (WGS) entry which is preliminary data.</text>
</comment>
<dbReference type="PANTHER" id="PTHR35161">
    <property type="entry name" value="OS02G0303100 PROTEIN"/>
    <property type="match status" value="1"/>
</dbReference>
<keyword evidence="4" id="KW-1185">Reference proteome</keyword>
<gene>
    <name evidence="3" type="ORF">EJB05_54679</name>
</gene>
<dbReference type="OrthoDB" id="718856at2759"/>
<protein>
    <recommendedName>
        <fullName evidence="2">Ubiquitin-like domain-containing protein</fullName>
    </recommendedName>
</protein>
<dbReference type="AlphaFoldDB" id="A0A5J9SLP2"/>
<proteinExistence type="predicted"/>
<dbReference type="Gene3D" id="3.10.20.90">
    <property type="entry name" value="Phosphatidylinositol 3-kinase Catalytic Subunit, Chain A, domain 1"/>
    <property type="match status" value="1"/>
</dbReference>
<reference evidence="3 4" key="1">
    <citation type="journal article" date="2019" name="Sci. Rep.">
        <title>A high-quality genome of Eragrostis curvula grass provides insights into Poaceae evolution and supports new strategies to enhance forage quality.</title>
        <authorList>
            <person name="Carballo J."/>
            <person name="Santos B.A.C.M."/>
            <person name="Zappacosta D."/>
            <person name="Garbus I."/>
            <person name="Selva J.P."/>
            <person name="Gallo C.A."/>
            <person name="Diaz A."/>
            <person name="Albertini E."/>
            <person name="Caccamo M."/>
            <person name="Echenique V."/>
        </authorList>
    </citation>
    <scope>NUCLEOTIDE SEQUENCE [LARGE SCALE GENOMIC DNA]</scope>
    <source>
        <strain evidence="4">cv. Victoria</strain>
        <tissue evidence="3">Leaf</tissue>
    </source>
</reference>
<dbReference type="EMBL" id="RWGY01000657">
    <property type="protein sequence ID" value="TVT99917.1"/>
    <property type="molecule type" value="Genomic_DNA"/>
</dbReference>
<evidence type="ECO:0000256" key="1">
    <source>
        <dbReference type="SAM" id="MobiDB-lite"/>
    </source>
</evidence>
<organism evidence="3 4">
    <name type="scientific">Eragrostis curvula</name>
    <name type="common">weeping love grass</name>
    <dbReference type="NCBI Taxonomy" id="38414"/>
    <lineage>
        <taxon>Eukaryota</taxon>
        <taxon>Viridiplantae</taxon>
        <taxon>Streptophyta</taxon>
        <taxon>Embryophyta</taxon>
        <taxon>Tracheophyta</taxon>
        <taxon>Spermatophyta</taxon>
        <taxon>Magnoliopsida</taxon>
        <taxon>Liliopsida</taxon>
        <taxon>Poales</taxon>
        <taxon>Poaceae</taxon>
        <taxon>PACMAD clade</taxon>
        <taxon>Chloridoideae</taxon>
        <taxon>Eragrostideae</taxon>
        <taxon>Eragrostidinae</taxon>
        <taxon>Eragrostis</taxon>
    </lineage>
</organism>
<evidence type="ECO:0000259" key="2">
    <source>
        <dbReference type="PROSITE" id="PS50053"/>
    </source>
</evidence>
<dbReference type="Proteomes" id="UP000324897">
    <property type="component" value="Unassembled WGS sequence"/>
</dbReference>
<name>A0A5J9SLP2_9POAL</name>
<dbReference type="Gramene" id="TVT99917">
    <property type="protein sequence ID" value="TVT99917"/>
    <property type="gene ID" value="EJB05_54679"/>
</dbReference>
<evidence type="ECO:0000313" key="3">
    <source>
        <dbReference type="EMBL" id="TVT99917.1"/>
    </source>
</evidence>
<dbReference type="Pfam" id="PF00240">
    <property type="entry name" value="ubiquitin"/>
    <property type="match status" value="1"/>
</dbReference>
<dbReference type="PROSITE" id="PS50053">
    <property type="entry name" value="UBIQUITIN_2"/>
    <property type="match status" value="1"/>
</dbReference>
<dbReference type="PANTHER" id="PTHR35161:SF19">
    <property type="entry name" value="OS02G0113400 PROTEIN"/>
    <property type="match status" value="1"/>
</dbReference>
<dbReference type="InterPro" id="IPR000626">
    <property type="entry name" value="Ubiquitin-like_dom"/>
</dbReference>
<accession>A0A5J9SLP2</accession>
<sequence length="1196" mass="134728">MESWVDGGSGKCRVMEGRDPRTTVACRGSNGRQQEKMRQQEKILQSFVSWQESMLLVLAASTLRYKARPIRDHRTPRIPNAFPALIHHCSITWKRPVGKEHKETKSRSEKLIVFEYDTFQPSTTPRFEIPNETGPTEGRSGPETALLPSSAYHALLQLCKGSDATSRTLHQEMSTRLDHLAFRLHDPVEVNGGHSVTKDPLCILVQTHSANHTKDPLCILDHTIVCLLDGWPLTEFGIAPVGRVQVKWSPHSSADGLGSYLQAGDPKAFFLPEGKRIRDSGEVAMEVEDMNLTSCNFMMVNVDGNEVDPDQNTSIYLFLTATSRTQKPRVMGLLLMNGVGIVHGNIHGLMPLHHTAAKRHYKPLQHCDAVMTGSVSYVKLPPQYFEMYAELQNQRNHGPIHMAAFHGMCFNLHMASFHDTSLNPNSTSMIPWDSTPLQKNQVLNKESGNWLLDDELDDFHESFWRSVACGRYWRLASKNGSATVVNINSQYALKQDSKFLYQNLKAIEGLFAALVMLRLDTEENMLAAAGMLVEGIRTERSMHNTVVDEALSIDDASISDYNNGRMMALVCKIKLLIHCGMASWIDHYIGWRSLFLLVKAAKVGDTNITKLLMVDVDVNDSVPQGNLTLNRLLGGTSSTWEPRTVLLQLKNGAKIFHGRIHGVPPTCGSEFFSAKLGHVDEAMVSGNQMQPRGFGFLKLERDEGVALTKDHMLRKRLDLKDSAARASLLVDSKGTTTPVTLERELAHTMVPARIGAETHMIHLSLCSKPKVELSESKSDYRYPASPLTGDFIGDNERQQVSSCNESNVKSLHGDMGRMSNTNSQQDDDSTDSLLIPIFVRHISGELTFAVNLGQPSQHLMQWYAEKTNTKLQSQYFIYGRKRIEPHRDLMFYGVQRDTTIHVCVGLLGGANDTVETYVNIHKGEFLTEVILPDGRVSLKMTKAGCLFLSTWLKCFTRTFSRSKSWNGRFNLSDFKVSGGHVLVINEAEVELDMKSLQADLKVLVEFIKAIFCKNGSNLISKYPPYLENLTKFLESLKTSRLSEHDRFFIETHLCCVESAARGFLLVILRKKYKSLLRGQQIEWDRAVQREDYTHTVFPALDNLSKVAVFQEIIEAAKERAEAYTERKTSKFRLMRDEFVHAPSKRFDKSVDPWKEKFKNDDGIELLIPAQYEGVLCDIMYNLIMTDKVDISAEYVS</sequence>
<feature type="non-terminal residue" evidence="3">
    <location>
        <position position="1"/>
    </location>
</feature>
<feature type="domain" description="Ubiquitin-like" evidence="2">
    <location>
        <begin position="835"/>
        <end position="909"/>
    </location>
</feature>
<dbReference type="InterPro" id="IPR029071">
    <property type="entry name" value="Ubiquitin-like_domsf"/>
</dbReference>